<feature type="transmembrane region" description="Helical" evidence="1">
    <location>
        <begin position="168"/>
        <end position="189"/>
    </location>
</feature>
<keyword evidence="1" id="KW-0812">Transmembrane</keyword>
<keyword evidence="1" id="KW-0472">Membrane</keyword>
<feature type="transmembrane region" description="Helical" evidence="1">
    <location>
        <begin position="74"/>
        <end position="93"/>
    </location>
</feature>
<reference evidence="2" key="1">
    <citation type="submission" date="2014-05" db="EMBL/GenBank/DDBJ databases">
        <title>Key roles for freshwater Actinobacteria revealed by deep metagenomic sequencing.</title>
        <authorList>
            <person name="Ghai R."/>
            <person name="Mizuno C.M."/>
            <person name="Picazo A."/>
            <person name="Camacho A."/>
            <person name="Rodriguez-Valera F."/>
        </authorList>
    </citation>
    <scope>NUCLEOTIDE SEQUENCE</scope>
</reference>
<feature type="transmembrane region" description="Helical" evidence="1">
    <location>
        <begin position="201"/>
        <end position="220"/>
    </location>
</feature>
<feature type="transmembrane region" description="Helical" evidence="1">
    <location>
        <begin position="269"/>
        <end position="290"/>
    </location>
</feature>
<protein>
    <submittedName>
        <fullName evidence="2">Uncharacterized protein</fullName>
    </submittedName>
</protein>
<feature type="transmembrane region" description="Helical" evidence="1">
    <location>
        <begin position="105"/>
        <end position="125"/>
    </location>
</feature>
<feature type="transmembrane region" description="Helical" evidence="1">
    <location>
        <begin position="297"/>
        <end position="320"/>
    </location>
</feature>
<dbReference type="Pfam" id="PF19877">
    <property type="entry name" value="DUF6350"/>
    <property type="match status" value="1"/>
</dbReference>
<accession>A0A094SJC3</accession>
<feature type="transmembrane region" description="Helical" evidence="1">
    <location>
        <begin position="137"/>
        <end position="156"/>
    </location>
</feature>
<feature type="transmembrane region" description="Helical" evidence="1">
    <location>
        <begin position="12"/>
        <end position="35"/>
    </location>
</feature>
<proteinExistence type="predicted"/>
<gene>
    <name evidence="2" type="ORF">GM50_8305</name>
</gene>
<dbReference type="EMBL" id="JNSK01000023">
    <property type="protein sequence ID" value="KGA18548.1"/>
    <property type="molecule type" value="Genomic_DNA"/>
</dbReference>
<sequence length="359" mass="37693">MIARVLGAALPQVLRSVAWLLLPTSFIALLAWATAGSATGNTGDPLRAALWIWIGAHSIPFDLSLPPSGLAGHLSYLPLGALIFPVLAIRNGVARTIERLDNDSSLVAPARAVFAAGYTLFALAASLFSKTESIRPVWYFALIYVLPFSLLCAATVGRRVALGQGFLYGSRIIALLLGVSAIVFGLLLLMNISVVKNLTTVLQPGIFGGFLLLILNILYIPNAIVSTLAYFSGVGFAVGSGTLVSPSSFRLNKIPAMPLLGALPDGKSMISFIGILFVVAAGALLVTWTISLNQKVLIQSLIVAVLLAAFVGYSGSGALITDAMSAVGVSTWKFTLAIAAELCLGALLALYIPRVLNRR</sequence>
<feature type="transmembrane region" description="Helical" evidence="1">
    <location>
        <begin position="227"/>
        <end position="249"/>
    </location>
</feature>
<keyword evidence="1" id="KW-1133">Transmembrane helix</keyword>
<evidence type="ECO:0000256" key="1">
    <source>
        <dbReference type="SAM" id="Phobius"/>
    </source>
</evidence>
<evidence type="ECO:0000313" key="2">
    <source>
        <dbReference type="EMBL" id="KGA18548.1"/>
    </source>
</evidence>
<dbReference type="InterPro" id="IPR045931">
    <property type="entry name" value="DUF6350"/>
</dbReference>
<name>A0A094SJC3_9ZZZZ</name>
<feature type="transmembrane region" description="Helical" evidence="1">
    <location>
        <begin position="332"/>
        <end position="352"/>
    </location>
</feature>
<comment type="caution">
    <text evidence="2">The sequence shown here is derived from an EMBL/GenBank/DDBJ whole genome shotgun (WGS) entry which is preliminary data.</text>
</comment>
<dbReference type="AlphaFoldDB" id="A0A094SJC3"/>
<organism evidence="2">
    <name type="scientific">freshwater metagenome</name>
    <dbReference type="NCBI Taxonomy" id="449393"/>
    <lineage>
        <taxon>unclassified sequences</taxon>
        <taxon>metagenomes</taxon>
        <taxon>ecological metagenomes</taxon>
    </lineage>
</organism>